<protein>
    <submittedName>
        <fullName evidence="2">Uncharacterized protein</fullName>
    </submittedName>
</protein>
<accession>A0A0L9UFC6</accession>
<dbReference type="AlphaFoldDB" id="A0A0L9UFC6"/>
<feature type="compositionally biased region" description="Gly residues" evidence="1">
    <location>
        <begin position="118"/>
        <end position="139"/>
    </location>
</feature>
<reference evidence="3" key="1">
    <citation type="journal article" date="2015" name="Proc. Natl. Acad. Sci. U.S.A.">
        <title>Genome sequencing of adzuki bean (Vigna angularis) provides insight into high starch and low fat accumulation and domestication.</title>
        <authorList>
            <person name="Yang K."/>
            <person name="Tian Z."/>
            <person name="Chen C."/>
            <person name="Luo L."/>
            <person name="Zhao B."/>
            <person name="Wang Z."/>
            <person name="Yu L."/>
            <person name="Li Y."/>
            <person name="Sun Y."/>
            <person name="Li W."/>
            <person name="Chen Y."/>
            <person name="Li Y."/>
            <person name="Zhang Y."/>
            <person name="Ai D."/>
            <person name="Zhao J."/>
            <person name="Shang C."/>
            <person name="Ma Y."/>
            <person name="Wu B."/>
            <person name="Wang M."/>
            <person name="Gao L."/>
            <person name="Sun D."/>
            <person name="Zhang P."/>
            <person name="Guo F."/>
            <person name="Wang W."/>
            <person name="Li Y."/>
            <person name="Wang J."/>
            <person name="Varshney R.K."/>
            <person name="Wang J."/>
            <person name="Ling H.Q."/>
            <person name="Wan P."/>
        </authorList>
    </citation>
    <scope>NUCLEOTIDE SEQUENCE</scope>
    <source>
        <strain evidence="3">cv. Jingnong 6</strain>
    </source>
</reference>
<dbReference type="EMBL" id="CM003374">
    <property type="protein sequence ID" value="KOM41421.1"/>
    <property type="molecule type" value="Genomic_DNA"/>
</dbReference>
<feature type="region of interest" description="Disordered" evidence="1">
    <location>
        <begin position="118"/>
        <end position="165"/>
    </location>
</feature>
<evidence type="ECO:0000313" key="3">
    <source>
        <dbReference type="Proteomes" id="UP000053144"/>
    </source>
</evidence>
<feature type="compositionally biased region" description="Basic and acidic residues" evidence="1">
    <location>
        <begin position="145"/>
        <end position="165"/>
    </location>
</feature>
<evidence type="ECO:0000256" key="1">
    <source>
        <dbReference type="SAM" id="MobiDB-lite"/>
    </source>
</evidence>
<proteinExistence type="predicted"/>
<evidence type="ECO:0000313" key="2">
    <source>
        <dbReference type="EMBL" id="KOM41421.1"/>
    </source>
</evidence>
<dbReference type="Proteomes" id="UP000053144">
    <property type="component" value="Chromosome 4"/>
</dbReference>
<feature type="region of interest" description="Disordered" evidence="1">
    <location>
        <begin position="27"/>
        <end position="63"/>
    </location>
</feature>
<dbReference type="Gramene" id="KOM41421">
    <property type="protein sequence ID" value="KOM41421"/>
    <property type="gene ID" value="LR48_Vigan04g161900"/>
</dbReference>
<sequence length="165" mass="16928">MKKRQTNKSRWTTVDLERWMDCRSRAAARGGSGAVDEDEDIQGKNGGGGSRATEPAAAEGSPIWSDLAMAIWTGGSRATEPATTDGSPIWSGLATWSGLAMAIWSGLAMAIWSGGCSSGGGSSGGGNRGGGSSGGGYTGGSYSCDRGEEWERTEGKNGRARGEKK</sequence>
<gene>
    <name evidence="2" type="ORF">LR48_Vigan04g161900</name>
</gene>
<organism evidence="2 3">
    <name type="scientific">Phaseolus angularis</name>
    <name type="common">Azuki bean</name>
    <name type="synonym">Vigna angularis</name>
    <dbReference type="NCBI Taxonomy" id="3914"/>
    <lineage>
        <taxon>Eukaryota</taxon>
        <taxon>Viridiplantae</taxon>
        <taxon>Streptophyta</taxon>
        <taxon>Embryophyta</taxon>
        <taxon>Tracheophyta</taxon>
        <taxon>Spermatophyta</taxon>
        <taxon>Magnoliopsida</taxon>
        <taxon>eudicotyledons</taxon>
        <taxon>Gunneridae</taxon>
        <taxon>Pentapetalae</taxon>
        <taxon>rosids</taxon>
        <taxon>fabids</taxon>
        <taxon>Fabales</taxon>
        <taxon>Fabaceae</taxon>
        <taxon>Papilionoideae</taxon>
        <taxon>50 kb inversion clade</taxon>
        <taxon>NPAAA clade</taxon>
        <taxon>indigoferoid/millettioid clade</taxon>
        <taxon>Phaseoleae</taxon>
        <taxon>Vigna</taxon>
    </lineage>
</organism>
<name>A0A0L9UFC6_PHAAN</name>